<keyword evidence="1" id="KW-0732">Signal</keyword>
<comment type="caution">
    <text evidence="2">The sequence shown here is derived from an EMBL/GenBank/DDBJ whole genome shotgun (WGS) entry which is preliminary data.</text>
</comment>
<accession>A0ABW3K697</accession>
<evidence type="ECO:0000313" key="3">
    <source>
        <dbReference type="Proteomes" id="UP001597112"/>
    </source>
</evidence>
<dbReference type="RefSeq" id="WP_377581576.1">
    <property type="nucleotide sequence ID" value="NZ_JBHTKA010000007.1"/>
</dbReference>
<evidence type="ECO:0000256" key="1">
    <source>
        <dbReference type="SAM" id="SignalP"/>
    </source>
</evidence>
<evidence type="ECO:0008006" key="4">
    <source>
        <dbReference type="Google" id="ProtNLM"/>
    </source>
</evidence>
<organism evidence="2 3">
    <name type="scientific">Ohtaekwangia kribbensis</name>
    <dbReference type="NCBI Taxonomy" id="688913"/>
    <lineage>
        <taxon>Bacteria</taxon>
        <taxon>Pseudomonadati</taxon>
        <taxon>Bacteroidota</taxon>
        <taxon>Cytophagia</taxon>
        <taxon>Cytophagales</taxon>
        <taxon>Fulvivirgaceae</taxon>
        <taxon>Ohtaekwangia</taxon>
    </lineage>
</organism>
<protein>
    <recommendedName>
        <fullName evidence="4">Lipoprotein</fullName>
    </recommendedName>
</protein>
<reference evidence="3" key="1">
    <citation type="journal article" date="2019" name="Int. J. Syst. Evol. Microbiol.">
        <title>The Global Catalogue of Microorganisms (GCM) 10K type strain sequencing project: providing services to taxonomists for standard genome sequencing and annotation.</title>
        <authorList>
            <consortium name="The Broad Institute Genomics Platform"/>
            <consortium name="The Broad Institute Genome Sequencing Center for Infectious Disease"/>
            <person name="Wu L."/>
            <person name="Ma J."/>
        </authorList>
    </citation>
    <scope>NUCLEOTIDE SEQUENCE [LARGE SCALE GENOMIC DNA]</scope>
    <source>
        <strain evidence="3">CCUG 58938</strain>
    </source>
</reference>
<dbReference type="Proteomes" id="UP001597112">
    <property type="component" value="Unassembled WGS sequence"/>
</dbReference>
<feature type="signal peptide" evidence="1">
    <location>
        <begin position="1"/>
        <end position="23"/>
    </location>
</feature>
<dbReference type="PROSITE" id="PS51257">
    <property type="entry name" value="PROKAR_LIPOPROTEIN"/>
    <property type="match status" value="1"/>
</dbReference>
<proteinExistence type="predicted"/>
<name>A0ABW3K697_9BACT</name>
<gene>
    <name evidence="2" type="ORF">ACFQ21_19730</name>
</gene>
<evidence type="ECO:0000313" key="2">
    <source>
        <dbReference type="EMBL" id="MFD1001570.1"/>
    </source>
</evidence>
<keyword evidence="3" id="KW-1185">Reference proteome</keyword>
<sequence>MKTKTISSLLIPFVLVATLFLSSCDDDAEKSSDTSEAAKKENVNKVLDFREDLNFVNRFVNESVTNIPSEAGRSTFATSTIARLKSSAPCAEAIEEELSNGSTRITMNFGDGCETEEGTEVSGSVVIIFSLSENTIEYSLEFIDYSELDSDEHEGEIVNGTVSGSFVFDLEAGIFTQEMEQDLTVTYANNTEAKYKVAQAAEMTEDGLRVISLTTSGNFADGGAFSMTLRKNLVYDFSCAGDFPIEGEEMLMFQGNSILVNYGNRTCDRDFTVK</sequence>
<feature type="chain" id="PRO_5046165103" description="Lipoprotein" evidence="1">
    <location>
        <begin position="24"/>
        <end position="274"/>
    </location>
</feature>
<dbReference type="EMBL" id="JBHTKA010000007">
    <property type="protein sequence ID" value="MFD1001570.1"/>
    <property type="molecule type" value="Genomic_DNA"/>
</dbReference>